<name>A0A918FTW2_9ACTN</name>
<dbReference type="SUPFAM" id="SSF102546">
    <property type="entry name" value="RbsD-like"/>
    <property type="match status" value="1"/>
</dbReference>
<proteinExistence type="predicted"/>
<evidence type="ECO:0000256" key="1">
    <source>
        <dbReference type="ARBA" id="ARBA00000223"/>
    </source>
</evidence>
<keyword evidence="3" id="KW-0963">Cytoplasm</keyword>
<dbReference type="InterPro" id="IPR023750">
    <property type="entry name" value="RbsD-like_sf"/>
</dbReference>
<dbReference type="GO" id="GO:0062193">
    <property type="term" value="F:D-ribose pyranase activity"/>
    <property type="evidence" value="ECO:0007669"/>
    <property type="project" value="UniProtKB-EC"/>
</dbReference>
<comment type="caution">
    <text evidence="6">The sequence shown here is derived from an EMBL/GenBank/DDBJ whole genome shotgun (WGS) entry which is preliminary data.</text>
</comment>
<evidence type="ECO:0000256" key="3">
    <source>
        <dbReference type="ARBA" id="ARBA00022490"/>
    </source>
</evidence>
<dbReference type="EC" id="5.4.99.62" evidence="2"/>
<keyword evidence="7" id="KW-1185">Reference proteome</keyword>
<accession>A0A918FTW2</accession>
<dbReference type="GO" id="GO:0019303">
    <property type="term" value="P:D-ribose catabolic process"/>
    <property type="evidence" value="ECO:0007669"/>
    <property type="project" value="TreeGrafter"/>
</dbReference>
<keyword evidence="5" id="KW-0119">Carbohydrate metabolism</keyword>
<gene>
    <name evidence="6" type="primary">rbsD</name>
    <name evidence="6" type="ORF">GCM10010269_18400</name>
</gene>
<dbReference type="GO" id="GO:0048029">
    <property type="term" value="F:monosaccharide binding"/>
    <property type="evidence" value="ECO:0007669"/>
    <property type="project" value="InterPro"/>
</dbReference>
<dbReference type="NCBIfam" id="NF008761">
    <property type="entry name" value="PRK11797.1"/>
    <property type="match status" value="1"/>
</dbReference>
<reference evidence="6" key="1">
    <citation type="journal article" date="2014" name="Int. J. Syst. Evol. Microbiol.">
        <title>Complete genome sequence of Corynebacterium casei LMG S-19264T (=DSM 44701T), isolated from a smear-ripened cheese.</title>
        <authorList>
            <consortium name="US DOE Joint Genome Institute (JGI-PGF)"/>
            <person name="Walter F."/>
            <person name="Albersmeier A."/>
            <person name="Kalinowski J."/>
            <person name="Ruckert C."/>
        </authorList>
    </citation>
    <scope>NUCLEOTIDE SEQUENCE</scope>
    <source>
        <strain evidence="6">JCM 4386</strain>
    </source>
</reference>
<keyword evidence="4" id="KW-0413">Isomerase</keyword>
<dbReference type="EMBL" id="BMTL01000006">
    <property type="protein sequence ID" value="GGR79483.1"/>
    <property type="molecule type" value="Genomic_DNA"/>
</dbReference>
<dbReference type="InterPro" id="IPR007721">
    <property type="entry name" value="RbsD_FucU"/>
</dbReference>
<dbReference type="Gene3D" id="3.40.1650.10">
    <property type="entry name" value="RbsD-like domain"/>
    <property type="match status" value="1"/>
</dbReference>
<organism evidence="6 7">
    <name type="scientific">Streptomyces humidus</name>
    <dbReference type="NCBI Taxonomy" id="52259"/>
    <lineage>
        <taxon>Bacteria</taxon>
        <taxon>Bacillati</taxon>
        <taxon>Actinomycetota</taxon>
        <taxon>Actinomycetes</taxon>
        <taxon>Kitasatosporales</taxon>
        <taxon>Streptomycetaceae</taxon>
        <taxon>Streptomyces</taxon>
    </lineage>
</organism>
<evidence type="ECO:0000313" key="7">
    <source>
        <dbReference type="Proteomes" id="UP000606194"/>
    </source>
</evidence>
<dbReference type="AlphaFoldDB" id="A0A918FTW2"/>
<evidence type="ECO:0000256" key="2">
    <source>
        <dbReference type="ARBA" id="ARBA00012862"/>
    </source>
</evidence>
<evidence type="ECO:0000313" key="6">
    <source>
        <dbReference type="EMBL" id="GGR79483.1"/>
    </source>
</evidence>
<dbReference type="PANTHER" id="PTHR37831">
    <property type="entry name" value="D-RIBOSE PYRANASE"/>
    <property type="match status" value="1"/>
</dbReference>
<reference evidence="6" key="2">
    <citation type="submission" date="2020-09" db="EMBL/GenBank/DDBJ databases">
        <authorList>
            <person name="Sun Q."/>
            <person name="Ohkuma M."/>
        </authorList>
    </citation>
    <scope>NUCLEOTIDE SEQUENCE</scope>
    <source>
        <strain evidence="6">JCM 4386</strain>
    </source>
</reference>
<dbReference type="GO" id="GO:0005829">
    <property type="term" value="C:cytosol"/>
    <property type="evidence" value="ECO:0007669"/>
    <property type="project" value="TreeGrafter"/>
</dbReference>
<dbReference type="InterPro" id="IPR023064">
    <property type="entry name" value="D-ribose_pyranase"/>
</dbReference>
<evidence type="ECO:0000256" key="4">
    <source>
        <dbReference type="ARBA" id="ARBA00023235"/>
    </source>
</evidence>
<sequence length="133" mass="14474">MIRNGIIHQELAGLIAGLRHTDTFVISDAGLPLAPDTPVVDLGYRYGQPPFLDVVEAVLAQVVVEDSWVTDQIREVNPLVHTGLRSLGLDPEPLAHDEFKARVRAARFAVRTGEDSFFANVLCRAGVPFSGGR</sequence>
<protein>
    <recommendedName>
        <fullName evidence="2">D-ribose pyranase</fullName>
        <ecNumber evidence="2">5.4.99.62</ecNumber>
    </recommendedName>
</protein>
<dbReference type="GO" id="GO:0016872">
    <property type="term" value="F:intramolecular lyase activity"/>
    <property type="evidence" value="ECO:0007669"/>
    <property type="project" value="InterPro"/>
</dbReference>
<dbReference type="Pfam" id="PF05025">
    <property type="entry name" value="RbsD_FucU"/>
    <property type="match status" value="1"/>
</dbReference>
<dbReference type="PANTHER" id="PTHR37831:SF1">
    <property type="entry name" value="D-RIBOSE PYRANASE"/>
    <property type="match status" value="1"/>
</dbReference>
<dbReference type="Proteomes" id="UP000606194">
    <property type="component" value="Unassembled WGS sequence"/>
</dbReference>
<comment type="catalytic activity">
    <reaction evidence="1">
        <text>beta-D-ribopyranose = beta-D-ribofuranose</text>
        <dbReference type="Rhea" id="RHEA:25432"/>
        <dbReference type="ChEBI" id="CHEBI:27476"/>
        <dbReference type="ChEBI" id="CHEBI:47002"/>
        <dbReference type="EC" id="5.4.99.62"/>
    </reaction>
</comment>
<evidence type="ECO:0000256" key="5">
    <source>
        <dbReference type="ARBA" id="ARBA00023277"/>
    </source>
</evidence>
<dbReference type="RefSeq" id="WP_190148749.1">
    <property type="nucleotide sequence ID" value="NZ_BMTL01000006.1"/>
</dbReference>